<organism evidence="1 2">
    <name type="scientific">Vibrio owensii</name>
    <dbReference type="NCBI Taxonomy" id="696485"/>
    <lineage>
        <taxon>Bacteria</taxon>
        <taxon>Pseudomonadati</taxon>
        <taxon>Pseudomonadota</taxon>
        <taxon>Gammaproteobacteria</taxon>
        <taxon>Vibrionales</taxon>
        <taxon>Vibrionaceae</taxon>
        <taxon>Vibrio</taxon>
    </lineage>
</organism>
<accession>A0AAU9QCP5</accession>
<sequence>MLFYLNKPKMKYTLIKPSLSGLRRKACHMEVTLHKKGIKVILGYIFSNIAVVNI</sequence>
<comment type="caution">
    <text evidence="1">The sequence shown here is derived from an EMBL/GenBank/DDBJ whole genome shotgun (WGS) entry which is preliminary data.</text>
</comment>
<gene>
    <name evidence="1" type="ORF">THF1D04_80037</name>
</gene>
<dbReference type="AlphaFoldDB" id="A0AAU9QCP5"/>
<name>A0AAU9QCP5_9VIBR</name>
<reference evidence="1" key="1">
    <citation type="submission" date="2022-01" db="EMBL/GenBank/DDBJ databases">
        <authorList>
            <person name="Lagorce A."/>
        </authorList>
    </citation>
    <scope>NUCLEOTIDE SEQUENCE</scope>
    <source>
        <strain evidence="1">Th15_F1_D04</strain>
    </source>
</reference>
<evidence type="ECO:0000313" key="2">
    <source>
        <dbReference type="Proteomes" id="UP001295420"/>
    </source>
</evidence>
<evidence type="ECO:0000313" key="1">
    <source>
        <dbReference type="EMBL" id="CAH1542331.1"/>
    </source>
</evidence>
<protein>
    <recommendedName>
        <fullName evidence="3">50S ribosomal protein L22</fullName>
    </recommendedName>
</protein>
<dbReference type="EMBL" id="CAKMTQ010000074">
    <property type="protein sequence ID" value="CAH1542331.1"/>
    <property type="molecule type" value="Genomic_DNA"/>
</dbReference>
<evidence type="ECO:0008006" key="3">
    <source>
        <dbReference type="Google" id="ProtNLM"/>
    </source>
</evidence>
<dbReference type="Proteomes" id="UP001295420">
    <property type="component" value="Unassembled WGS sequence"/>
</dbReference>
<proteinExistence type="predicted"/>